<evidence type="ECO:0000256" key="3">
    <source>
        <dbReference type="ARBA" id="ARBA00022989"/>
    </source>
</evidence>
<feature type="region of interest" description="Disordered" evidence="5">
    <location>
        <begin position="1"/>
        <end position="22"/>
    </location>
</feature>
<reference evidence="8" key="1">
    <citation type="submission" date="2021-07" db="EMBL/GenBank/DDBJ databases">
        <authorList>
            <person name="Branca A.L. A."/>
        </authorList>
    </citation>
    <scope>NUCLEOTIDE SEQUENCE</scope>
</reference>
<sequence>MPPKRATRRNGGTPKRSTFVNESGYEPIVNQYNQPDLPAIPIGASWNYGAATTTAMPNRMNVRPTMNIDQMVESTEARMEIARERTVAAKQKQQQEAQRAKRAPTPDQTQLQQSLDRATEDHHSDRTPTPPVPHSVSTDSSPGAEPPSQRLLSNSPLYPSPLQRRGSRHGSIASSVSRHSSVDNASEASWSLERDINEDDLQRTRPSKYRGEAHGENISAPPRRISGLAIVPEEDESIKSEAGAWNPTAQTPPPDLPPSPPRQSFIRRWLSAIKPQRPLTIPTPVEAPAPEPPRARRRSLFRLLVESADKGPYASLIRAAIWLFLIAGSISFYLAAVKIHQTLYPLEWDLDSSSGMNSSNPEIFRGLRSQISKMDVKMSSLSSELSSVVSEQALSSALESRPTKAPDVVVHRKPIYKVNFLSTALGAFIDPLNTSPTLGSKLGAPARAVQWLIPDSSDTRVRAPQPPISALTAWQEVGDCWCSASREGSTQLSVQLGRNIVAEELVVEHVPLGASLEPEAAPRTIEVWARFRVNRHTTAAKAKLTTGANPGRGGFFSLFGDATVSPEPPATEVPSSRETGLGGYLIPGIGSLHGLIMDLLRRSNPFEPESAYSDDPILGQNFYRIGKVEYDLHSPDHIQTFKLNTIVDVSTIRVDKVVFRVTSNWGSKHTCIYRFKLHGHI</sequence>
<dbReference type="PROSITE" id="PS51469">
    <property type="entry name" value="SUN"/>
    <property type="match status" value="1"/>
</dbReference>
<dbReference type="EMBL" id="CAJVPA010000189">
    <property type="protein sequence ID" value="CAG8384079.1"/>
    <property type="molecule type" value="Genomic_DNA"/>
</dbReference>
<dbReference type="PANTHER" id="PTHR12911">
    <property type="entry name" value="SAD1/UNC-84-LIKE PROTEIN-RELATED"/>
    <property type="match status" value="1"/>
</dbReference>
<feature type="region of interest" description="Disordered" evidence="5">
    <location>
        <begin position="85"/>
        <end position="223"/>
    </location>
</feature>
<feature type="compositionally biased region" description="Low complexity" evidence="5">
    <location>
        <begin position="88"/>
        <end position="97"/>
    </location>
</feature>
<dbReference type="Proteomes" id="UP001152646">
    <property type="component" value="Unassembled WGS sequence"/>
</dbReference>
<evidence type="ECO:0000259" key="7">
    <source>
        <dbReference type="PROSITE" id="PS51469"/>
    </source>
</evidence>
<feature type="compositionally biased region" description="Low complexity" evidence="5">
    <location>
        <begin position="151"/>
        <end position="162"/>
    </location>
</feature>
<evidence type="ECO:0000313" key="8">
    <source>
        <dbReference type="EMBL" id="CAG8384079.1"/>
    </source>
</evidence>
<dbReference type="Pfam" id="PF07738">
    <property type="entry name" value="Sad1_UNC"/>
    <property type="match status" value="1"/>
</dbReference>
<keyword evidence="2 6" id="KW-0812">Transmembrane</keyword>
<keyword evidence="4 6" id="KW-0472">Membrane</keyword>
<feature type="compositionally biased region" description="Basic and acidic residues" evidence="5">
    <location>
        <begin position="117"/>
        <end position="126"/>
    </location>
</feature>
<feature type="transmembrane region" description="Helical" evidence="6">
    <location>
        <begin position="316"/>
        <end position="336"/>
    </location>
</feature>
<evidence type="ECO:0000256" key="2">
    <source>
        <dbReference type="ARBA" id="ARBA00022692"/>
    </source>
</evidence>
<evidence type="ECO:0000256" key="1">
    <source>
        <dbReference type="ARBA" id="ARBA00004370"/>
    </source>
</evidence>
<feature type="compositionally biased region" description="Pro residues" evidence="5">
    <location>
        <begin position="250"/>
        <end position="261"/>
    </location>
</feature>
<organism evidence="8 9">
    <name type="scientific">Penicillium salamii</name>
    <dbReference type="NCBI Taxonomy" id="1612424"/>
    <lineage>
        <taxon>Eukaryota</taxon>
        <taxon>Fungi</taxon>
        <taxon>Dikarya</taxon>
        <taxon>Ascomycota</taxon>
        <taxon>Pezizomycotina</taxon>
        <taxon>Eurotiomycetes</taxon>
        <taxon>Eurotiomycetidae</taxon>
        <taxon>Eurotiales</taxon>
        <taxon>Aspergillaceae</taxon>
        <taxon>Penicillium</taxon>
    </lineage>
</organism>
<dbReference type="GO" id="GO:0043495">
    <property type="term" value="F:protein-membrane adaptor activity"/>
    <property type="evidence" value="ECO:0007669"/>
    <property type="project" value="TreeGrafter"/>
</dbReference>
<dbReference type="GO" id="GO:0034993">
    <property type="term" value="C:meiotic nuclear membrane microtubule tethering complex"/>
    <property type="evidence" value="ECO:0007669"/>
    <property type="project" value="TreeGrafter"/>
</dbReference>
<feature type="compositionally biased region" description="Basic and acidic residues" evidence="5">
    <location>
        <begin position="192"/>
        <end position="215"/>
    </location>
</feature>
<evidence type="ECO:0000256" key="5">
    <source>
        <dbReference type="SAM" id="MobiDB-lite"/>
    </source>
</evidence>
<feature type="compositionally biased region" description="Polar residues" evidence="5">
    <location>
        <begin position="106"/>
        <end position="116"/>
    </location>
</feature>
<feature type="domain" description="SUN" evidence="7">
    <location>
        <begin position="426"/>
        <end position="681"/>
    </location>
</feature>
<dbReference type="AlphaFoldDB" id="A0A9W4J871"/>
<protein>
    <recommendedName>
        <fullName evidence="7">SUN domain-containing protein</fullName>
    </recommendedName>
</protein>
<accession>A0A9W4J871</accession>
<evidence type="ECO:0000256" key="6">
    <source>
        <dbReference type="SAM" id="Phobius"/>
    </source>
</evidence>
<comment type="caution">
    <text evidence="8">The sequence shown here is derived from an EMBL/GenBank/DDBJ whole genome shotgun (WGS) entry which is preliminary data.</text>
</comment>
<dbReference type="InterPro" id="IPR045119">
    <property type="entry name" value="SUN1-5"/>
</dbReference>
<comment type="subcellular location">
    <subcellularLocation>
        <location evidence="1">Membrane</location>
    </subcellularLocation>
</comment>
<evidence type="ECO:0000313" key="9">
    <source>
        <dbReference type="Proteomes" id="UP001152646"/>
    </source>
</evidence>
<keyword evidence="3 6" id="KW-1133">Transmembrane helix</keyword>
<dbReference type="OrthoDB" id="342281at2759"/>
<feature type="compositionally biased region" description="Low complexity" evidence="5">
    <location>
        <begin position="171"/>
        <end position="186"/>
    </location>
</feature>
<proteinExistence type="predicted"/>
<dbReference type="InterPro" id="IPR012919">
    <property type="entry name" value="SUN_dom"/>
</dbReference>
<dbReference type="PANTHER" id="PTHR12911:SF8">
    <property type="entry name" value="KLAROID PROTEIN-RELATED"/>
    <property type="match status" value="1"/>
</dbReference>
<evidence type="ECO:0000256" key="4">
    <source>
        <dbReference type="ARBA" id="ARBA00023136"/>
    </source>
</evidence>
<name>A0A9W4J871_9EURO</name>
<feature type="region of interest" description="Disordered" evidence="5">
    <location>
        <begin position="236"/>
        <end position="261"/>
    </location>
</feature>
<dbReference type="Gene3D" id="2.60.120.260">
    <property type="entry name" value="Galactose-binding domain-like"/>
    <property type="match status" value="1"/>
</dbReference>
<gene>
    <name evidence="8" type="ORF">PSALAMII_LOCUS6351</name>
</gene>